<dbReference type="AlphaFoldDB" id="A0A2V2YRE5"/>
<reference evidence="15 16" key="1">
    <citation type="submission" date="2018-05" db="EMBL/GenBank/DDBJ databases">
        <title>Genomic Encyclopedia of Type Strains, Phase III (KMG-III): the genomes of soil and plant-associated and newly described type strains.</title>
        <authorList>
            <person name="Whitman W."/>
        </authorList>
    </citation>
    <scope>NUCLEOTIDE SEQUENCE [LARGE SCALE GENOMIC DNA]</scope>
    <source>
        <strain evidence="15 16">CECT 5696</strain>
    </source>
</reference>
<dbReference type="PANTHER" id="PTHR38663:SF1">
    <property type="entry name" value="L-ORNITHINE N(5)-MONOOXYGENASE"/>
    <property type="match status" value="1"/>
</dbReference>
<evidence type="ECO:0000256" key="3">
    <source>
        <dbReference type="ARBA" id="ARBA00007588"/>
    </source>
</evidence>
<dbReference type="GO" id="GO:0004497">
    <property type="term" value="F:monooxygenase activity"/>
    <property type="evidence" value="ECO:0007669"/>
    <property type="project" value="UniProtKB-KW"/>
</dbReference>
<dbReference type="EMBL" id="QGTQ01000013">
    <property type="protein sequence ID" value="PWV99714.1"/>
    <property type="molecule type" value="Genomic_DNA"/>
</dbReference>
<keyword evidence="7" id="KW-0274">FAD</keyword>
<comment type="cofactor">
    <cofactor evidence="1">
        <name>FAD</name>
        <dbReference type="ChEBI" id="CHEBI:57692"/>
    </cofactor>
</comment>
<evidence type="ECO:0000256" key="13">
    <source>
        <dbReference type="ARBA" id="ARBA00032738"/>
    </source>
</evidence>
<evidence type="ECO:0000256" key="14">
    <source>
        <dbReference type="ARBA" id="ARBA00048407"/>
    </source>
</evidence>
<sequence length="339" mass="37599">MPQNMFIRTNPLYISLSDSEDKWTIERYCRENGIPLASPFPRPAFVDYGFWFARHAGVEFTSELAAAFSQAPNGWVITTQSGGCLTASRIVIATGLQHFSYIPDVLRSLPSNRVTHTFGQTGFDQFRGRSVAIVGSGQSAWEAAALLHRAGSDAELLFRREEVRFAGEDNAASGLRLIESAEQFYRQSIEEKTERWNTPRQGSVALFLKPYVEGKVKVTGSVEIVRADVHEDSKVHLILSNGETRLVDHVISATGYRMNLNLLPFLAPELRSTIHREPQPFQGYPLLNEHFECSVPGLYFAGPLASHTHGPAFGFIAGLRQACRSIIPHAAGLKNALRV</sequence>
<keyword evidence="15" id="KW-0503">Monooxygenase</keyword>
<comment type="caution">
    <text evidence="15">The sequence shown here is derived from an EMBL/GenBank/DDBJ whole genome shotgun (WGS) entry which is preliminary data.</text>
</comment>
<dbReference type="InterPro" id="IPR036188">
    <property type="entry name" value="FAD/NAD-bd_sf"/>
</dbReference>
<dbReference type="Gene3D" id="3.50.50.60">
    <property type="entry name" value="FAD/NAD(P)-binding domain"/>
    <property type="match status" value="1"/>
</dbReference>
<evidence type="ECO:0000256" key="9">
    <source>
        <dbReference type="ARBA" id="ARBA00023002"/>
    </source>
</evidence>
<evidence type="ECO:0000256" key="6">
    <source>
        <dbReference type="ARBA" id="ARBA00022630"/>
    </source>
</evidence>
<keyword evidence="16" id="KW-1185">Reference proteome</keyword>
<evidence type="ECO:0000256" key="11">
    <source>
        <dbReference type="ARBA" id="ARBA00031158"/>
    </source>
</evidence>
<evidence type="ECO:0000256" key="4">
    <source>
        <dbReference type="ARBA" id="ARBA00013076"/>
    </source>
</evidence>
<evidence type="ECO:0000313" key="16">
    <source>
        <dbReference type="Proteomes" id="UP000246635"/>
    </source>
</evidence>
<keyword evidence="9" id="KW-0560">Oxidoreductase</keyword>
<comment type="pathway">
    <text evidence="2">Siderophore biosynthesis.</text>
</comment>
<evidence type="ECO:0000313" key="15">
    <source>
        <dbReference type="EMBL" id="PWV99714.1"/>
    </source>
</evidence>
<accession>A0A2V2YRE5</accession>
<dbReference type="PRINTS" id="PR00368">
    <property type="entry name" value="FADPNR"/>
</dbReference>
<dbReference type="Proteomes" id="UP000246635">
    <property type="component" value="Unassembled WGS sequence"/>
</dbReference>
<name>A0A2V2YRE5_9BACL</name>
<evidence type="ECO:0000256" key="1">
    <source>
        <dbReference type="ARBA" id="ARBA00001974"/>
    </source>
</evidence>
<dbReference type="InterPro" id="IPR025700">
    <property type="entry name" value="Lys/Orn_oxygenase"/>
</dbReference>
<dbReference type="Pfam" id="PF13434">
    <property type="entry name" value="Lys_Orn_oxgnase"/>
    <property type="match status" value="1"/>
</dbReference>
<gene>
    <name evidence="15" type="ORF">DFQ01_11388</name>
</gene>
<organism evidence="15 16">
    <name type="scientific">Paenibacillus cellulosilyticus</name>
    <dbReference type="NCBI Taxonomy" id="375489"/>
    <lineage>
        <taxon>Bacteria</taxon>
        <taxon>Bacillati</taxon>
        <taxon>Bacillota</taxon>
        <taxon>Bacilli</taxon>
        <taxon>Bacillales</taxon>
        <taxon>Paenibacillaceae</taxon>
        <taxon>Paenibacillus</taxon>
    </lineage>
</organism>
<evidence type="ECO:0000256" key="7">
    <source>
        <dbReference type="ARBA" id="ARBA00022827"/>
    </source>
</evidence>
<proteinExistence type="inferred from homology"/>
<evidence type="ECO:0000256" key="10">
    <source>
        <dbReference type="ARBA" id="ARBA00029939"/>
    </source>
</evidence>
<evidence type="ECO:0000256" key="5">
    <source>
        <dbReference type="ARBA" id="ARBA00016406"/>
    </source>
</evidence>
<comment type="similarity">
    <text evidence="3">Belongs to the lysine N(6)-hydroxylase/L-ornithine N(5)-oxygenase family.</text>
</comment>
<dbReference type="EC" id="1.14.13.59" evidence="4"/>
<evidence type="ECO:0000256" key="8">
    <source>
        <dbReference type="ARBA" id="ARBA00022857"/>
    </source>
</evidence>
<keyword evidence="8" id="KW-0521">NADP</keyword>
<comment type="catalytic activity">
    <reaction evidence="14">
        <text>L-lysine + NADPH + O2 = N(6)-hydroxy-L-lysine + NADP(+) + H2O</text>
        <dbReference type="Rhea" id="RHEA:23228"/>
        <dbReference type="ChEBI" id="CHEBI:15377"/>
        <dbReference type="ChEBI" id="CHEBI:15379"/>
        <dbReference type="ChEBI" id="CHEBI:32551"/>
        <dbReference type="ChEBI" id="CHEBI:57783"/>
        <dbReference type="ChEBI" id="CHEBI:57820"/>
        <dbReference type="ChEBI" id="CHEBI:58349"/>
        <dbReference type="EC" id="1.14.13.59"/>
    </reaction>
</comment>
<dbReference type="SUPFAM" id="SSF51905">
    <property type="entry name" value="FAD/NAD(P)-binding domain"/>
    <property type="match status" value="1"/>
</dbReference>
<dbReference type="PANTHER" id="PTHR38663">
    <property type="match status" value="1"/>
</dbReference>
<protein>
    <recommendedName>
        <fullName evidence="5">L-lysine N6-monooxygenase MbtG</fullName>
        <ecNumber evidence="4">1.14.13.59</ecNumber>
    </recommendedName>
    <alternativeName>
        <fullName evidence="13">Lysine 6-N-hydroxylase</fullName>
    </alternativeName>
    <alternativeName>
        <fullName evidence="12">Lysine N6-hydroxylase</fullName>
    </alternativeName>
    <alternativeName>
        <fullName evidence="10">Lysine-N-oxygenase</fullName>
    </alternativeName>
    <alternativeName>
        <fullName evidence="11">Mycobactin synthase protein G</fullName>
    </alternativeName>
</protein>
<evidence type="ECO:0000256" key="2">
    <source>
        <dbReference type="ARBA" id="ARBA00004924"/>
    </source>
</evidence>
<keyword evidence="6" id="KW-0285">Flavoprotein</keyword>
<evidence type="ECO:0000256" key="12">
    <source>
        <dbReference type="ARBA" id="ARBA00032493"/>
    </source>
</evidence>
<dbReference type="PRINTS" id="PR00469">
    <property type="entry name" value="PNDRDTASEII"/>
</dbReference>